<dbReference type="AlphaFoldDB" id="A0A9Q1K6E4"/>
<reference evidence="3" key="1">
    <citation type="submission" date="2022-04" db="EMBL/GenBank/DDBJ databases">
        <title>Carnegiea gigantea Genome sequencing and assembly v2.</title>
        <authorList>
            <person name="Copetti D."/>
            <person name="Sanderson M.J."/>
            <person name="Burquez A."/>
            <person name="Wojciechowski M.F."/>
        </authorList>
    </citation>
    <scope>NUCLEOTIDE SEQUENCE</scope>
    <source>
        <strain evidence="3">SGP5-SGP5p</strain>
        <tissue evidence="3">Aerial part</tissue>
    </source>
</reference>
<feature type="region of interest" description="Disordered" evidence="1">
    <location>
        <begin position="332"/>
        <end position="351"/>
    </location>
</feature>
<name>A0A9Q1K6E4_9CARY</name>
<dbReference type="OrthoDB" id="1751168at2759"/>
<feature type="compositionally biased region" description="Low complexity" evidence="1">
    <location>
        <begin position="23"/>
        <end position="47"/>
    </location>
</feature>
<dbReference type="Proteomes" id="UP001153076">
    <property type="component" value="Unassembled WGS sequence"/>
</dbReference>
<keyword evidence="4" id="KW-1185">Reference proteome</keyword>
<dbReference type="InterPro" id="IPR046796">
    <property type="entry name" value="Transposase_32_dom"/>
</dbReference>
<dbReference type="EMBL" id="JAKOGI010000287">
    <property type="protein sequence ID" value="KAJ8437690.1"/>
    <property type="molecule type" value="Genomic_DNA"/>
</dbReference>
<comment type="caution">
    <text evidence="3">The sequence shown here is derived from an EMBL/GenBank/DDBJ whole genome shotgun (WGS) entry which is preliminary data.</text>
</comment>
<evidence type="ECO:0000259" key="2">
    <source>
        <dbReference type="Pfam" id="PF20167"/>
    </source>
</evidence>
<proteinExistence type="predicted"/>
<dbReference type="Pfam" id="PF20167">
    <property type="entry name" value="Transposase_32"/>
    <property type="match status" value="1"/>
</dbReference>
<feature type="compositionally biased region" description="Pro residues" evidence="1">
    <location>
        <begin position="336"/>
        <end position="351"/>
    </location>
</feature>
<gene>
    <name evidence="3" type="ORF">Cgig2_030712</name>
</gene>
<evidence type="ECO:0000256" key="1">
    <source>
        <dbReference type="SAM" id="MobiDB-lite"/>
    </source>
</evidence>
<evidence type="ECO:0000313" key="3">
    <source>
        <dbReference type="EMBL" id="KAJ8437690.1"/>
    </source>
</evidence>
<accession>A0A9Q1K6E4</accession>
<organism evidence="3 4">
    <name type="scientific">Carnegiea gigantea</name>
    <dbReference type="NCBI Taxonomy" id="171969"/>
    <lineage>
        <taxon>Eukaryota</taxon>
        <taxon>Viridiplantae</taxon>
        <taxon>Streptophyta</taxon>
        <taxon>Embryophyta</taxon>
        <taxon>Tracheophyta</taxon>
        <taxon>Spermatophyta</taxon>
        <taxon>Magnoliopsida</taxon>
        <taxon>eudicotyledons</taxon>
        <taxon>Gunneridae</taxon>
        <taxon>Pentapetalae</taxon>
        <taxon>Caryophyllales</taxon>
        <taxon>Cactineae</taxon>
        <taxon>Cactaceae</taxon>
        <taxon>Cactoideae</taxon>
        <taxon>Echinocereeae</taxon>
        <taxon>Carnegiea</taxon>
    </lineage>
</organism>
<protein>
    <recommendedName>
        <fullName evidence="2">Putative plant transposon protein domain-containing protein</fullName>
    </recommendedName>
</protein>
<feature type="domain" description="Putative plant transposon protein" evidence="2">
    <location>
        <begin position="109"/>
        <end position="283"/>
    </location>
</feature>
<feature type="region of interest" description="Disordered" evidence="1">
    <location>
        <begin position="1"/>
        <end position="56"/>
    </location>
</feature>
<feature type="compositionally biased region" description="Polar residues" evidence="1">
    <location>
        <begin position="1"/>
        <end position="12"/>
    </location>
</feature>
<sequence length="413" mass="46222">MLIASEPQNISDSTPAPSPARPASPTQTPFPAASFSTAATPASVPTHTPSPSPPPSHTKVLALAWFPSNSARDTFLSRFINRSVHACEIANVDSIRAENLGFIEYLLQSHCEPLLDLNAKYYPQLIRMFYANVRTLKTTNWIFFECQVKYTKFTFSESDLNTIFGLPSVTQPHLSPLEIRNKLLSEFANPHNPADTHNLSYTILKRNPRLLYYVLIHTILPKPNFPTRITRKTLELLYLFLTSKSINFARYILSCMSKVSSILRLAPLPYANLLTHIFHHFGVSLTNEVFATKPVPIITPVIFTSILFLKTDHSGRKFVKDMTPDELLTVSQSSAPPIPPRVPSAQSPPPSSLLDQIHTSMSVYMSFKKQPTSLSTSWSSTLMYWTASLTTRPSWITASPAFRPCSLLTSLRN</sequence>
<evidence type="ECO:0000313" key="4">
    <source>
        <dbReference type="Proteomes" id="UP001153076"/>
    </source>
</evidence>